<accession>A0AAV7TYX0</accession>
<evidence type="ECO:0000313" key="1">
    <source>
        <dbReference type="EMBL" id="KAJ1181857.1"/>
    </source>
</evidence>
<keyword evidence="2" id="KW-1185">Reference proteome</keyword>
<dbReference type="AlphaFoldDB" id="A0AAV7TYX0"/>
<sequence>MANQVTPGIMTVSTSLMRVMDVKAIVTTFADYHQALYTNRKSELSMPLIIDVPVPTISTLEQGDLDRPIALEKLEEALSSMDPGKTH</sequence>
<name>A0AAV7TYX0_PLEWA</name>
<protein>
    <submittedName>
        <fullName evidence="1">Uncharacterized protein</fullName>
    </submittedName>
</protein>
<organism evidence="1 2">
    <name type="scientific">Pleurodeles waltl</name>
    <name type="common">Iberian ribbed newt</name>
    <dbReference type="NCBI Taxonomy" id="8319"/>
    <lineage>
        <taxon>Eukaryota</taxon>
        <taxon>Metazoa</taxon>
        <taxon>Chordata</taxon>
        <taxon>Craniata</taxon>
        <taxon>Vertebrata</taxon>
        <taxon>Euteleostomi</taxon>
        <taxon>Amphibia</taxon>
        <taxon>Batrachia</taxon>
        <taxon>Caudata</taxon>
        <taxon>Salamandroidea</taxon>
        <taxon>Salamandridae</taxon>
        <taxon>Pleurodelinae</taxon>
        <taxon>Pleurodeles</taxon>
    </lineage>
</organism>
<gene>
    <name evidence="1" type="ORF">NDU88_007056</name>
</gene>
<comment type="caution">
    <text evidence="1">The sequence shown here is derived from an EMBL/GenBank/DDBJ whole genome shotgun (WGS) entry which is preliminary data.</text>
</comment>
<reference evidence="1" key="1">
    <citation type="journal article" date="2022" name="bioRxiv">
        <title>Sequencing and chromosome-scale assembly of the giantPleurodeles waltlgenome.</title>
        <authorList>
            <person name="Brown T."/>
            <person name="Elewa A."/>
            <person name="Iarovenko S."/>
            <person name="Subramanian E."/>
            <person name="Araus A.J."/>
            <person name="Petzold A."/>
            <person name="Susuki M."/>
            <person name="Suzuki K.-i.T."/>
            <person name="Hayashi T."/>
            <person name="Toyoda A."/>
            <person name="Oliveira C."/>
            <person name="Osipova E."/>
            <person name="Leigh N.D."/>
            <person name="Simon A."/>
            <person name="Yun M.H."/>
        </authorList>
    </citation>
    <scope>NUCLEOTIDE SEQUENCE</scope>
    <source>
        <strain evidence="1">20211129_DDA</strain>
        <tissue evidence="1">Liver</tissue>
    </source>
</reference>
<dbReference type="EMBL" id="JANPWB010000006">
    <property type="protein sequence ID" value="KAJ1181857.1"/>
    <property type="molecule type" value="Genomic_DNA"/>
</dbReference>
<dbReference type="Proteomes" id="UP001066276">
    <property type="component" value="Chromosome 3_2"/>
</dbReference>
<proteinExistence type="predicted"/>
<evidence type="ECO:0000313" key="2">
    <source>
        <dbReference type="Proteomes" id="UP001066276"/>
    </source>
</evidence>